<dbReference type="RefSeq" id="XP_033680263.1">
    <property type="nucleotide sequence ID" value="XM_033835767.1"/>
</dbReference>
<dbReference type="GeneID" id="54589097"/>
<dbReference type="Pfam" id="PF06985">
    <property type="entry name" value="HET"/>
    <property type="match status" value="1"/>
</dbReference>
<proteinExistence type="predicted"/>
<reference evidence="2" key="1">
    <citation type="journal article" date="2020" name="Stud. Mycol.">
        <title>101 Dothideomycetes genomes: a test case for predicting lifestyles and emergence of pathogens.</title>
        <authorList>
            <person name="Haridas S."/>
            <person name="Albert R."/>
            <person name="Binder M."/>
            <person name="Bloem J."/>
            <person name="Labutti K."/>
            <person name="Salamov A."/>
            <person name="Andreopoulos B."/>
            <person name="Baker S."/>
            <person name="Barry K."/>
            <person name="Bills G."/>
            <person name="Bluhm B."/>
            <person name="Cannon C."/>
            <person name="Castanera R."/>
            <person name="Culley D."/>
            <person name="Daum C."/>
            <person name="Ezra D."/>
            <person name="Gonzalez J."/>
            <person name="Henrissat B."/>
            <person name="Kuo A."/>
            <person name="Liang C."/>
            <person name="Lipzen A."/>
            <person name="Lutzoni F."/>
            <person name="Magnuson J."/>
            <person name="Mondo S."/>
            <person name="Nolan M."/>
            <person name="Ohm R."/>
            <person name="Pangilinan J."/>
            <person name="Park H.-J."/>
            <person name="Ramirez L."/>
            <person name="Alfaro M."/>
            <person name="Sun H."/>
            <person name="Tritt A."/>
            <person name="Yoshinaga Y."/>
            <person name="Zwiers L.-H."/>
            <person name="Turgeon B."/>
            <person name="Goodwin S."/>
            <person name="Spatafora J."/>
            <person name="Crous P."/>
            <person name="Grigoriev I."/>
        </authorList>
    </citation>
    <scope>NUCLEOTIDE SEQUENCE</scope>
    <source>
        <strain evidence="2">CBS 122368</strain>
    </source>
</reference>
<keyword evidence="3" id="KW-1185">Reference proteome</keyword>
<evidence type="ECO:0000313" key="3">
    <source>
        <dbReference type="Proteomes" id="UP000800094"/>
    </source>
</evidence>
<feature type="domain" description="Heterokaryon incompatibility" evidence="1">
    <location>
        <begin position="228"/>
        <end position="421"/>
    </location>
</feature>
<gene>
    <name evidence="2" type="ORF">BU26DRAFT_607560</name>
</gene>
<dbReference type="OrthoDB" id="47007at2759"/>
<dbReference type="PANTHER" id="PTHR33112">
    <property type="entry name" value="DOMAIN PROTEIN, PUTATIVE-RELATED"/>
    <property type="match status" value="1"/>
</dbReference>
<dbReference type="PANTHER" id="PTHR33112:SF16">
    <property type="entry name" value="HETEROKARYON INCOMPATIBILITY DOMAIN-CONTAINING PROTEIN"/>
    <property type="match status" value="1"/>
</dbReference>
<evidence type="ECO:0000259" key="1">
    <source>
        <dbReference type="Pfam" id="PF06985"/>
    </source>
</evidence>
<name>A0A6A6I4V3_9PLEO</name>
<protein>
    <submittedName>
        <fullName evidence="2">HET-domain-containing protein</fullName>
    </submittedName>
</protein>
<evidence type="ECO:0000313" key="2">
    <source>
        <dbReference type="EMBL" id="KAF2245259.1"/>
    </source>
</evidence>
<organism evidence="2 3">
    <name type="scientific">Trematosphaeria pertusa</name>
    <dbReference type="NCBI Taxonomy" id="390896"/>
    <lineage>
        <taxon>Eukaryota</taxon>
        <taxon>Fungi</taxon>
        <taxon>Dikarya</taxon>
        <taxon>Ascomycota</taxon>
        <taxon>Pezizomycotina</taxon>
        <taxon>Dothideomycetes</taxon>
        <taxon>Pleosporomycetidae</taxon>
        <taxon>Pleosporales</taxon>
        <taxon>Massarineae</taxon>
        <taxon>Trematosphaeriaceae</taxon>
        <taxon>Trematosphaeria</taxon>
    </lineage>
</organism>
<dbReference type="Proteomes" id="UP000800094">
    <property type="component" value="Unassembled WGS sequence"/>
</dbReference>
<sequence>MGLCDMCTTIPMLKLPSELKPGLPHQLWRNRPPNVHSVKSSGWPPDISRASSRAAKTANSGYWDEGGSIRLVDDGYNGPIFVNPREAFEDTKGVRPWLFGNWWSLYEDEKDLRLIGLGVRLGTGPDIKQGFGNTDGKHVYLHGSYFRFRTNDDNPFASVIPGRYTTPASHELSVIKVQKWLKECNGHPTCRAMAERTTPLPTRLLDLSEDPNAQVVSLLETGGRAGKYIALSHCWGLSHRLTTTKSTLSAHINGISISALPRTFQDAIQLARRLDVRFVWIDSLCVVQDDAKDWERESAKMGDVYSYAYLTIAAAASTDDSTGCFPERNVYTNSSDPLFFGIPGPSLVPVQVGPGLLAYPSKMPMAYLSDSEGAACSVSQEWLPSSVEGLRRTYYCSGDEGLHVDPVGDQNLSMRAWVLQERLLSHRTLHYAEDQMYWECHKHLQAEDGARFPTSSRSFPGRGELPLGDTYMKDEGQWWALVEDYAVRHLTRGTDKLPAIGGLAKAIARNTGDTYLAGHWRRSLLPKLLWRIRMSQPTHNCANPDHHEEARHAAWKWKGTRFAGYRAPSWSWACHVFSVQFTNSSMIGRELAEILTAEVSPLGNDPFGQVKSGLIKFWAPLLELHPSKPESPFGKGKYKYEPDYVDFHIPGTPSGRGRALFDFEPEFPCWALVLTTEAGLLVKEGSEKGAYQRIGMLAFNLPDSLEHETAYTTAENRSGLWKTVTLT</sequence>
<dbReference type="AlphaFoldDB" id="A0A6A6I4V3"/>
<dbReference type="EMBL" id="ML987200">
    <property type="protein sequence ID" value="KAF2245259.1"/>
    <property type="molecule type" value="Genomic_DNA"/>
</dbReference>
<accession>A0A6A6I4V3</accession>
<dbReference type="InterPro" id="IPR010730">
    <property type="entry name" value="HET"/>
</dbReference>